<feature type="region of interest" description="Disordered" evidence="1">
    <location>
        <begin position="252"/>
        <end position="288"/>
    </location>
</feature>
<feature type="region of interest" description="Disordered" evidence="1">
    <location>
        <begin position="171"/>
        <end position="190"/>
    </location>
</feature>
<reference evidence="2 3" key="1">
    <citation type="submission" date="2018-05" db="EMBL/GenBank/DDBJ databases">
        <title>Nocardioides silvaticus genome.</title>
        <authorList>
            <person name="Li C."/>
            <person name="Wang G."/>
        </authorList>
    </citation>
    <scope>NUCLEOTIDE SEQUENCE [LARGE SCALE GENOMIC DNA]</scope>
    <source>
        <strain evidence="2 3">CCTCC AB 2018079</strain>
    </source>
</reference>
<evidence type="ECO:0000313" key="3">
    <source>
        <dbReference type="Proteomes" id="UP000245507"/>
    </source>
</evidence>
<organism evidence="2 3">
    <name type="scientific">Nocardioides silvaticus</name>
    <dbReference type="NCBI Taxonomy" id="2201891"/>
    <lineage>
        <taxon>Bacteria</taxon>
        <taxon>Bacillati</taxon>
        <taxon>Actinomycetota</taxon>
        <taxon>Actinomycetes</taxon>
        <taxon>Propionibacteriales</taxon>
        <taxon>Nocardioidaceae</taxon>
        <taxon>Nocardioides</taxon>
    </lineage>
</organism>
<protein>
    <submittedName>
        <fullName evidence="2">Uncharacterized protein</fullName>
    </submittedName>
</protein>
<sequence length="288" mass="30717">MEQAAVQLDDGADRGVENVSVQRALRRLAHLALGARQTVRALDPVQVAVLERRAGARRDVGDDALQERPAWDPRPARQCLGEPVAGRAAGAHCVGEVGDGIDLTRSHRRQVDRCLLNPLPGRGGVPQDLRVEAGEAVGDHPRRRLERPVGRDSDVDRPAVVVVAAAGSVRRPDGGVEAQRGGLADEDRRPRALEPGQRTGVVGVHAGMDEPQLAPAPHPPQAVVGETELEHLPAVDDACLDREQLVEDAVGSFHAGKRGAEAGRPEPTPPRPVEGRPKSTVRPIAVTW</sequence>
<dbReference type="AlphaFoldDB" id="A0A316TAQ1"/>
<dbReference type="RefSeq" id="WP_109696408.1">
    <property type="nucleotide sequence ID" value="NZ_QGDD01000009.1"/>
</dbReference>
<evidence type="ECO:0000256" key="1">
    <source>
        <dbReference type="SAM" id="MobiDB-lite"/>
    </source>
</evidence>
<dbReference type="Proteomes" id="UP000245507">
    <property type="component" value="Unassembled WGS sequence"/>
</dbReference>
<gene>
    <name evidence="2" type="ORF">DJ010_18240</name>
</gene>
<name>A0A316TAQ1_9ACTN</name>
<proteinExistence type="predicted"/>
<accession>A0A316TAQ1</accession>
<evidence type="ECO:0000313" key="2">
    <source>
        <dbReference type="EMBL" id="PWN01490.1"/>
    </source>
</evidence>
<dbReference type="EMBL" id="QGDD01000009">
    <property type="protein sequence ID" value="PWN01490.1"/>
    <property type="molecule type" value="Genomic_DNA"/>
</dbReference>
<keyword evidence="3" id="KW-1185">Reference proteome</keyword>
<comment type="caution">
    <text evidence="2">The sequence shown here is derived from an EMBL/GenBank/DDBJ whole genome shotgun (WGS) entry which is preliminary data.</text>
</comment>